<dbReference type="EMBL" id="JH794927">
    <property type="protein sequence ID" value="ELQ58842.1"/>
    <property type="molecule type" value="Genomic_DNA"/>
</dbReference>
<name>L7ISB4_PYRO1</name>
<reference evidence="1" key="1">
    <citation type="journal article" date="2012" name="PLoS Genet.">
        <title>Comparative analysis of the genomes of two field isolates of the rice blast fungus Magnaporthe oryzae.</title>
        <authorList>
            <person name="Xue M."/>
            <person name="Yang J."/>
            <person name="Li Z."/>
            <person name="Hu S."/>
            <person name="Yao N."/>
            <person name="Dean R.A."/>
            <person name="Zhao W."/>
            <person name="Shen M."/>
            <person name="Zhang H."/>
            <person name="Li C."/>
            <person name="Liu L."/>
            <person name="Cao L."/>
            <person name="Xu X."/>
            <person name="Xing Y."/>
            <person name="Hsiang T."/>
            <person name="Zhang Z."/>
            <person name="Xu J.R."/>
            <person name="Peng Y.L."/>
        </authorList>
    </citation>
    <scope>NUCLEOTIDE SEQUENCE [LARGE SCALE GENOMIC DNA]</scope>
    <source>
        <strain evidence="1">P131</strain>
    </source>
</reference>
<protein>
    <submittedName>
        <fullName evidence="1">Uncharacterized protein</fullName>
    </submittedName>
</protein>
<dbReference type="AlphaFoldDB" id="L7ISB4"/>
<accession>L7ISB4</accession>
<organism>
    <name type="scientific">Pyricularia oryzae (strain P131)</name>
    <name type="common">Rice blast fungus</name>
    <name type="synonym">Magnaporthe oryzae</name>
    <dbReference type="NCBI Taxonomy" id="1143193"/>
    <lineage>
        <taxon>Eukaryota</taxon>
        <taxon>Fungi</taxon>
        <taxon>Dikarya</taxon>
        <taxon>Ascomycota</taxon>
        <taxon>Pezizomycotina</taxon>
        <taxon>Sordariomycetes</taxon>
        <taxon>Sordariomycetidae</taxon>
        <taxon>Magnaporthales</taxon>
        <taxon>Pyriculariaceae</taxon>
        <taxon>Pyricularia</taxon>
    </lineage>
</organism>
<sequence length="48" mass="5370">MGKKSDVLYHGPSFAALHQNELRISRLTEQSVVQGCGFKNSMKVQSYV</sequence>
<proteinExistence type="predicted"/>
<evidence type="ECO:0000313" key="1">
    <source>
        <dbReference type="EMBL" id="ELQ58842.1"/>
    </source>
</evidence>
<gene>
    <name evidence="1" type="ORF">OOW_P131scaffold01513g8</name>
</gene>